<accession>A0A9I9E7E6</accession>
<sequence>MEVASGLSFYQIPFGFHKMKFQRSLRIVISSLLWPLYCCLSFMS</sequence>
<dbReference type="EnsemblPlants" id="MELO3C029833.2.1">
    <property type="protein sequence ID" value="MELO3C029833.2.1"/>
    <property type="gene ID" value="MELO3C029833.2"/>
</dbReference>
<dbReference type="Gramene" id="MELO3C029833.2.1">
    <property type="protein sequence ID" value="MELO3C029833.2.1"/>
    <property type="gene ID" value="MELO3C029833.2"/>
</dbReference>
<name>A0A9I9E7E6_CUCME</name>
<evidence type="ECO:0000313" key="1">
    <source>
        <dbReference type="EnsemblPlants" id="MELO3C029833.2.1"/>
    </source>
</evidence>
<dbReference type="AlphaFoldDB" id="A0A9I9E7E6"/>
<organism evidence="1">
    <name type="scientific">Cucumis melo</name>
    <name type="common">Muskmelon</name>
    <dbReference type="NCBI Taxonomy" id="3656"/>
    <lineage>
        <taxon>Eukaryota</taxon>
        <taxon>Viridiplantae</taxon>
        <taxon>Streptophyta</taxon>
        <taxon>Embryophyta</taxon>
        <taxon>Tracheophyta</taxon>
        <taxon>Spermatophyta</taxon>
        <taxon>Magnoliopsida</taxon>
        <taxon>eudicotyledons</taxon>
        <taxon>Gunneridae</taxon>
        <taxon>Pentapetalae</taxon>
        <taxon>rosids</taxon>
        <taxon>fabids</taxon>
        <taxon>Cucurbitales</taxon>
        <taxon>Cucurbitaceae</taxon>
        <taxon>Benincaseae</taxon>
        <taxon>Cucumis</taxon>
    </lineage>
</organism>
<proteinExistence type="predicted"/>
<protein>
    <submittedName>
        <fullName evidence="1">Uncharacterized protein</fullName>
    </submittedName>
</protein>
<reference evidence="1" key="1">
    <citation type="submission" date="2023-03" db="UniProtKB">
        <authorList>
            <consortium name="EnsemblPlants"/>
        </authorList>
    </citation>
    <scope>IDENTIFICATION</scope>
</reference>